<comment type="subcellular location">
    <subcellularLocation>
        <location evidence="1">Cell inner membrane</location>
        <topology evidence="1">Multi-pass membrane protein</topology>
    </subcellularLocation>
</comment>
<organism evidence="9 10">
    <name type="scientific">Escherichia coli H605</name>
    <dbReference type="NCBI Taxonomy" id="656410"/>
    <lineage>
        <taxon>Bacteria</taxon>
        <taxon>Pseudomonadati</taxon>
        <taxon>Pseudomonadota</taxon>
        <taxon>Gammaproteobacteria</taxon>
        <taxon>Enterobacterales</taxon>
        <taxon>Enterobacteriaceae</taxon>
        <taxon>Escherichia</taxon>
    </lineage>
</organism>
<comment type="caution">
    <text evidence="9">The sequence shown here is derived from an EMBL/GenBank/DDBJ whole genome shotgun (WGS) entry which is preliminary data.</text>
</comment>
<reference evidence="9 10" key="1">
    <citation type="submission" date="2010-04" db="EMBL/GenBank/DDBJ databases">
        <title>The Genome Sequence of Escherichia coli H605.</title>
        <authorList>
            <consortium name="The Broad Institute Genome Sequencing Platform"/>
            <consortium name="The Broad Institute Genome Sequencing Center for Infectious Disease"/>
            <person name="Feldgarden M."/>
            <person name="Gordon D.M."/>
            <person name="Johnson J.R."/>
            <person name="Johnston B.D."/>
            <person name="Young S."/>
            <person name="Zeng Q."/>
            <person name="Koehrsen M."/>
            <person name="Alvarado L."/>
            <person name="Berlin A.M."/>
            <person name="Borenstein D."/>
            <person name="Chapman S.B."/>
            <person name="Chen Z."/>
            <person name="Engels R."/>
            <person name="Freedman E."/>
            <person name="Gellesch M."/>
            <person name="Goldberg J."/>
            <person name="Griggs A."/>
            <person name="Gujja S."/>
            <person name="Heilman E.R."/>
            <person name="Heiman D.I."/>
            <person name="Hepburn T.A."/>
            <person name="Howarth C."/>
            <person name="Jen D."/>
            <person name="Larson L."/>
            <person name="Mehta T."/>
            <person name="Park D."/>
            <person name="Pearson M."/>
            <person name="Richards J."/>
            <person name="Roberts A."/>
            <person name="Saif S."/>
            <person name="Shea T.D."/>
            <person name="Shenoy N."/>
            <person name="Sisk P."/>
            <person name="Stolte C."/>
            <person name="Sykes S.N."/>
            <person name="Walk T."/>
            <person name="White J."/>
            <person name="Yandava C."/>
            <person name="Haas B."/>
            <person name="Henn M.R."/>
            <person name="Nusbaum C."/>
            <person name="Birren B."/>
        </authorList>
    </citation>
    <scope>NUCLEOTIDE SEQUENCE [LARGE SCALE GENOMIC DNA]</scope>
    <source>
        <strain evidence="9 10">H605</strain>
    </source>
</reference>
<dbReference type="PRINTS" id="PR00174">
    <property type="entry name" value="LACYSMPORT"/>
</dbReference>
<evidence type="ECO:0000256" key="6">
    <source>
        <dbReference type="ARBA" id="ARBA00022989"/>
    </source>
</evidence>
<sequence>MPVPTVNDPTPVIEDMAMLLPGKRNYILLSIFDFLYLFAWSATMAFFVIWTTQHLEITATRTGLLYSVNAFIALLMQPFFGFISDKFGLKKQLIWILVALLLPVGPFFIYVYAPLLVHNFWLGAVLGGVYLGIIFNSGCGVLDSWIDKVSRRYHFEYGRVRMWGSLGWAAAAWIVGKYIDTSPNLSFWLASCAIVVAAICFMFTKIELTEAEIEKTNSLKAIHALELAKNSQFWFLLMFTLFVTQIYDTYDQQFAQYFSLQFPTPEEGNRWYGILASVQVCGETLFLCLMPWFVNRTGAKWALVIAGTIMSLRIAGSAIQLGPVWIAAVKMMHAIEKPLILVSVFKFIAANFDHKLSSTVYLLVLFVASIATAIYSPIAGYLYDTIGFAETYLILGAIAGCFTLISVFTLRDKSSNQPAKALTENPVA</sequence>
<feature type="transmembrane region" description="Helical" evidence="8">
    <location>
        <begin position="119"/>
        <end position="142"/>
    </location>
</feature>
<evidence type="ECO:0000313" key="9">
    <source>
        <dbReference type="EMBL" id="OSL49733.1"/>
    </source>
</evidence>
<proteinExistence type="predicted"/>
<protein>
    <submittedName>
        <fullName evidence="9">Sugar permease YwbF</fullName>
    </submittedName>
</protein>
<dbReference type="InterPro" id="IPR000576">
    <property type="entry name" value="LacY/RafB_perm_fam"/>
</dbReference>
<evidence type="ECO:0000256" key="5">
    <source>
        <dbReference type="ARBA" id="ARBA00022692"/>
    </source>
</evidence>
<evidence type="ECO:0000256" key="4">
    <source>
        <dbReference type="ARBA" id="ARBA00022519"/>
    </source>
</evidence>
<feature type="transmembrane region" description="Helical" evidence="8">
    <location>
        <begin position="26"/>
        <end position="51"/>
    </location>
</feature>
<keyword evidence="2" id="KW-0813">Transport</keyword>
<feature type="transmembrane region" description="Helical" evidence="8">
    <location>
        <begin position="389"/>
        <end position="410"/>
    </location>
</feature>
<dbReference type="InterPro" id="IPR036259">
    <property type="entry name" value="MFS_trans_sf"/>
</dbReference>
<dbReference type="PANTHER" id="PTHR23522">
    <property type="entry name" value="BLL5896 PROTEIN"/>
    <property type="match status" value="1"/>
</dbReference>
<accession>A0AAJ3P0X8</accession>
<dbReference type="GO" id="GO:0005886">
    <property type="term" value="C:plasma membrane"/>
    <property type="evidence" value="ECO:0007669"/>
    <property type="project" value="UniProtKB-SubCell"/>
</dbReference>
<feature type="transmembrane region" description="Helical" evidence="8">
    <location>
        <begin position="93"/>
        <end position="113"/>
    </location>
</feature>
<evidence type="ECO:0000256" key="1">
    <source>
        <dbReference type="ARBA" id="ARBA00004429"/>
    </source>
</evidence>
<keyword evidence="3" id="KW-1003">Cell membrane</keyword>
<dbReference type="NCBIfam" id="TIGR00882">
    <property type="entry name" value="2A0105"/>
    <property type="match status" value="1"/>
</dbReference>
<gene>
    <name evidence="9" type="ORF">EATG_00601</name>
</gene>
<dbReference type="NCBIfam" id="NF007077">
    <property type="entry name" value="PRK09528.1"/>
    <property type="match status" value="1"/>
</dbReference>
<dbReference type="PANTHER" id="PTHR23522:SF10">
    <property type="entry name" value="3-PHENYLPROPIONIC ACID TRANSPORTER-RELATED"/>
    <property type="match status" value="1"/>
</dbReference>
<feature type="transmembrane region" description="Helical" evidence="8">
    <location>
        <begin position="270"/>
        <end position="294"/>
    </location>
</feature>
<keyword evidence="7 8" id="KW-0472">Membrane</keyword>
<dbReference type="Pfam" id="PF01306">
    <property type="entry name" value="LacY_symp"/>
    <property type="match status" value="1"/>
</dbReference>
<feature type="transmembrane region" description="Helical" evidence="8">
    <location>
        <begin position="185"/>
        <end position="204"/>
    </location>
</feature>
<keyword evidence="4" id="KW-0997">Cell inner membrane</keyword>
<feature type="transmembrane region" description="Helical" evidence="8">
    <location>
        <begin position="162"/>
        <end position="179"/>
    </location>
</feature>
<dbReference type="Proteomes" id="UP000243401">
    <property type="component" value="Unassembled WGS sequence"/>
</dbReference>
<dbReference type="GO" id="GO:0030395">
    <property type="term" value="F:lactose binding"/>
    <property type="evidence" value="ECO:0007669"/>
    <property type="project" value="TreeGrafter"/>
</dbReference>
<evidence type="ECO:0000256" key="7">
    <source>
        <dbReference type="ARBA" id="ARBA00023136"/>
    </source>
</evidence>
<feature type="transmembrane region" description="Helical" evidence="8">
    <location>
        <begin position="233"/>
        <end position="250"/>
    </location>
</feature>
<keyword evidence="6 8" id="KW-1133">Transmembrane helix</keyword>
<name>A0AAJ3P0X8_ECOLX</name>
<dbReference type="AlphaFoldDB" id="A0AAJ3P0X8"/>
<evidence type="ECO:0000256" key="3">
    <source>
        <dbReference type="ARBA" id="ARBA00022475"/>
    </source>
</evidence>
<feature type="transmembrane region" description="Helical" evidence="8">
    <location>
        <begin position="63"/>
        <end position="81"/>
    </location>
</feature>
<dbReference type="Gene3D" id="1.20.1250.20">
    <property type="entry name" value="MFS general substrate transporter like domains"/>
    <property type="match status" value="2"/>
</dbReference>
<dbReference type="GO" id="GO:0015528">
    <property type="term" value="F:lactose:proton symporter activity"/>
    <property type="evidence" value="ECO:0007669"/>
    <property type="project" value="TreeGrafter"/>
</dbReference>
<feature type="transmembrane region" description="Helical" evidence="8">
    <location>
        <begin position="301"/>
        <end position="319"/>
    </location>
</feature>
<evidence type="ECO:0000313" key="10">
    <source>
        <dbReference type="Proteomes" id="UP000243401"/>
    </source>
</evidence>
<dbReference type="SUPFAM" id="SSF103473">
    <property type="entry name" value="MFS general substrate transporter"/>
    <property type="match status" value="1"/>
</dbReference>
<keyword evidence="5 8" id="KW-0812">Transmembrane</keyword>
<feature type="transmembrane region" description="Helical" evidence="8">
    <location>
        <begin position="360"/>
        <end position="383"/>
    </location>
</feature>
<evidence type="ECO:0000256" key="8">
    <source>
        <dbReference type="SAM" id="Phobius"/>
    </source>
</evidence>
<evidence type="ECO:0000256" key="2">
    <source>
        <dbReference type="ARBA" id="ARBA00022448"/>
    </source>
</evidence>
<dbReference type="EMBL" id="ADJX01000002">
    <property type="protein sequence ID" value="OSL49733.1"/>
    <property type="molecule type" value="Genomic_DNA"/>
</dbReference>